<feature type="domain" description="GFO/IDH/MocA-like oxidoreductase" evidence="4">
    <location>
        <begin position="156"/>
        <end position="291"/>
    </location>
</feature>
<dbReference type="OrthoDB" id="9792085at2"/>
<dbReference type="InterPro" id="IPR000683">
    <property type="entry name" value="Gfo/Idh/MocA-like_OxRdtase_N"/>
</dbReference>
<keyword evidence="6" id="KW-1185">Reference proteome</keyword>
<dbReference type="Gene3D" id="3.40.50.720">
    <property type="entry name" value="NAD(P)-binding Rossmann-like Domain"/>
    <property type="match status" value="1"/>
</dbReference>
<protein>
    <submittedName>
        <fullName evidence="5">Oxidoreductase domain protein</fullName>
    </submittedName>
</protein>
<gene>
    <name evidence="5" type="ORF">BN11_470013</name>
</gene>
<evidence type="ECO:0000256" key="2">
    <source>
        <dbReference type="ARBA" id="ARBA00023027"/>
    </source>
</evidence>
<dbReference type="EMBL" id="CAJA01000412">
    <property type="protein sequence ID" value="CCH74684.1"/>
    <property type="molecule type" value="Genomic_DNA"/>
</dbReference>
<dbReference type="Pfam" id="PF22725">
    <property type="entry name" value="GFO_IDH_MocA_C3"/>
    <property type="match status" value="1"/>
</dbReference>
<evidence type="ECO:0000259" key="3">
    <source>
        <dbReference type="Pfam" id="PF01408"/>
    </source>
</evidence>
<keyword evidence="1" id="KW-0560">Oxidoreductase</keyword>
<evidence type="ECO:0000256" key="1">
    <source>
        <dbReference type="ARBA" id="ARBA00023002"/>
    </source>
</evidence>
<accession>W6K4A7</accession>
<dbReference type="PANTHER" id="PTHR43818:SF11">
    <property type="entry name" value="BCDNA.GH03377"/>
    <property type="match status" value="1"/>
</dbReference>
<organism evidence="5 6">
    <name type="scientific">Nostocoides australiense Ben110</name>
    <dbReference type="NCBI Taxonomy" id="1193182"/>
    <lineage>
        <taxon>Bacteria</taxon>
        <taxon>Bacillati</taxon>
        <taxon>Actinomycetota</taxon>
        <taxon>Actinomycetes</taxon>
        <taxon>Micrococcales</taxon>
        <taxon>Intrasporangiaceae</taxon>
        <taxon>Nostocoides</taxon>
    </lineage>
</organism>
<dbReference type="RefSeq" id="WP_048695195.1">
    <property type="nucleotide sequence ID" value="NZ_HG764815.1"/>
</dbReference>
<reference evidence="5 6" key="1">
    <citation type="journal article" date="2013" name="ISME J.">
        <title>A metabolic model for members of the genus Tetrasphaera involved in enhanced biological phosphorus removal.</title>
        <authorList>
            <person name="Kristiansen R."/>
            <person name="Nguyen H.T.T."/>
            <person name="Saunders A.M."/>
            <person name="Nielsen J.L."/>
            <person name="Wimmer R."/>
            <person name="Le V.Q."/>
            <person name="McIlroy S.J."/>
            <person name="Petrovski S."/>
            <person name="Seviour R.J."/>
            <person name="Calteau A."/>
            <person name="Nielsen K.L."/>
            <person name="Nielsen P.H."/>
        </authorList>
    </citation>
    <scope>NUCLEOTIDE SEQUENCE [LARGE SCALE GENOMIC DNA]</scope>
    <source>
        <strain evidence="5 6">Ben110</strain>
    </source>
</reference>
<proteinExistence type="predicted"/>
<evidence type="ECO:0000259" key="4">
    <source>
        <dbReference type="Pfam" id="PF22725"/>
    </source>
</evidence>
<sequence>MTTSTSNTGPIGVAVIGAGMAGRAHCAGYRSAPTLFDPPLPPLRYVAVIDADAAVAADAATRYGFERSGTDWRELLTDDSVHVVSIVVANALHREIAEALLDAGKHVLSEKPLADTIENARAMADAAAAHPDLVTGTAFVYRRQPAVAAIKNLVGQRLGEVSHFNGRYWCDYANSPLTPMAWRYQGGPGTGALNDIGSHLIDLAEFVCGPMTHVSGASFTTLVKERFVAKGTTYGHSRAELTEEKKAVENDDVATFTATFANGAVGTFSISRIAPGHANSMAFDVFAQHGAAKWDMDRPAEFSVVLNESDDALAAYNGYNQVLVGPAHPYLKGGVPMDFPGVSYGVGDLFGFQARAFLEQVAGIEGGLPPVASFADGLRDLEIINAVISSAAAGGATVELPSHH</sequence>
<evidence type="ECO:0000313" key="6">
    <source>
        <dbReference type="Proteomes" id="UP000035763"/>
    </source>
</evidence>
<dbReference type="InterPro" id="IPR055170">
    <property type="entry name" value="GFO_IDH_MocA-like_dom"/>
</dbReference>
<dbReference type="GO" id="GO:0016491">
    <property type="term" value="F:oxidoreductase activity"/>
    <property type="evidence" value="ECO:0007669"/>
    <property type="project" value="UniProtKB-KW"/>
</dbReference>
<dbReference type="InterPro" id="IPR050463">
    <property type="entry name" value="Gfo/Idh/MocA_oxidrdct_glycsds"/>
</dbReference>
<comment type="caution">
    <text evidence="5">The sequence shown here is derived from an EMBL/GenBank/DDBJ whole genome shotgun (WGS) entry which is preliminary data.</text>
</comment>
<dbReference type="STRING" id="1193182.BN11_470013"/>
<dbReference type="SUPFAM" id="SSF55347">
    <property type="entry name" value="Glyceraldehyde-3-phosphate dehydrogenase-like, C-terminal domain"/>
    <property type="match status" value="1"/>
</dbReference>
<dbReference type="GO" id="GO:0000166">
    <property type="term" value="F:nucleotide binding"/>
    <property type="evidence" value="ECO:0007669"/>
    <property type="project" value="InterPro"/>
</dbReference>
<dbReference type="SUPFAM" id="SSF51735">
    <property type="entry name" value="NAD(P)-binding Rossmann-fold domains"/>
    <property type="match status" value="1"/>
</dbReference>
<name>W6K4A7_9MICO</name>
<dbReference type="Pfam" id="PF01408">
    <property type="entry name" value="GFO_IDH_MocA"/>
    <property type="match status" value="1"/>
</dbReference>
<dbReference type="PANTHER" id="PTHR43818">
    <property type="entry name" value="BCDNA.GH03377"/>
    <property type="match status" value="1"/>
</dbReference>
<dbReference type="AlphaFoldDB" id="W6K4A7"/>
<dbReference type="Gene3D" id="3.30.360.10">
    <property type="entry name" value="Dihydrodipicolinate Reductase, domain 2"/>
    <property type="match status" value="1"/>
</dbReference>
<feature type="domain" description="Gfo/Idh/MocA-like oxidoreductase N-terminal" evidence="3">
    <location>
        <begin position="11"/>
        <end position="134"/>
    </location>
</feature>
<evidence type="ECO:0000313" key="5">
    <source>
        <dbReference type="EMBL" id="CCH74684.1"/>
    </source>
</evidence>
<keyword evidence="2" id="KW-0520">NAD</keyword>
<dbReference type="Proteomes" id="UP000035763">
    <property type="component" value="Unassembled WGS sequence"/>
</dbReference>
<dbReference type="InterPro" id="IPR036291">
    <property type="entry name" value="NAD(P)-bd_dom_sf"/>
</dbReference>